<dbReference type="AlphaFoldDB" id="A0A0A9E787"/>
<protein>
    <submittedName>
        <fullName evidence="1">Uncharacterized protein</fullName>
    </submittedName>
</protein>
<reference evidence="1" key="2">
    <citation type="journal article" date="2015" name="Data Brief">
        <title>Shoot transcriptome of the giant reed, Arundo donax.</title>
        <authorList>
            <person name="Barrero R.A."/>
            <person name="Guerrero F.D."/>
            <person name="Moolhuijzen P."/>
            <person name="Goolsby J.A."/>
            <person name="Tidwell J."/>
            <person name="Bellgard S.E."/>
            <person name="Bellgard M.I."/>
        </authorList>
    </citation>
    <scope>NUCLEOTIDE SEQUENCE</scope>
    <source>
        <tissue evidence="1">Shoot tissue taken approximately 20 cm above the soil surface</tissue>
    </source>
</reference>
<name>A0A0A9E787_ARUDO</name>
<evidence type="ECO:0000313" key="1">
    <source>
        <dbReference type="EMBL" id="JAD94903.1"/>
    </source>
</evidence>
<dbReference type="EMBL" id="GBRH01202992">
    <property type="protein sequence ID" value="JAD94903.1"/>
    <property type="molecule type" value="Transcribed_RNA"/>
</dbReference>
<reference evidence="1" key="1">
    <citation type="submission" date="2014-09" db="EMBL/GenBank/DDBJ databases">
        <authorList>
            <person name="Magalhaes I.L.F."/>
            <person name="Oliveira U."/>
            <person name="Santos F.R."/>
            <person name="Vidigal T.H.D.A."/>
            <person name="Brescovit A.D."/>
            <person name="Santos A.J."/>
        </authorList>
    </citation>
    <scope>NUCLEOTIDE SEQUENCE</scope>
    <source>
        <tissue evidence="1">Shoot tissue taken approximately 20 cm above the soil surface</tissue>
    </source>
</reference>
<accession>A0A0A9E787</accession>
<sequence length="59" mass="6889">MGSCLRGMVARCTGLANLQPATWRSETEPNKRIFRHQAFMRRCHPPSPPWSRRNHRFGP</sequence>
<proteinExistence type="predicted"/>
<organism evidence="1">
    <name type="scientific">Arundo donax</name>
    <name type="common">Giant reed</name>
    <name type="synonym">Donax arundinaceus</name>
    <dbReference type="NCBI Taxonomy" id="35708"/>
    <lineage>
        <taxon>Eukaryota</taxon>
        <taxon>Viridiplantae</taxon>
        <taxon>Streptophyta</taxon>
        <taxon>Embryophyta</taxon>
        <taxon>Tracheophyta</taxon>
        <taxon>Spermatophyta</taxon>
        <taxon>Magnoliopsida</taxon>
        <taxon>Liliopsida</taxon>
        <taxon>Poales</taxon>
        <taxon>Poaceae</taxon>
        <taxon>PACMAD clade</taxon>
        <taxon>Arundinoideae</taxon>
        <taxon>Arundineae</taxon>
        <taxon>Arundo</taxon>
    </lineage>
</organism>